<dbReference type="PRINTS" id="PR00457">
    <property type="entry name" value="ANPEROXIDASE"/>
</dbReference>
<dbReference type="EMBL" id="JAPWDV010000001">
    <property type="protein sequence ID" value="KAJ6221797.1"/>
    <property type="molecule type" value="Genomic_DNA"/>
</dbReference>
<dbReference type="InterPro" id="IPR037120">
    <property type="entry name" value="Haem_peroxidase_sf_animal"/>
</dbReference>
<sequence length="1406" mass="161504">MNDELQLSRHQRAASKKKSKSSGTQSSILNERIDEDHLNDRFVETRTLPISNTMPLSILDGNELNLAIKNAKEKIQKRVRSIEPNIFRNNVMQNPGTFGWLIGTAMKSSNLAKNFSHMALIAEETSKMLTRKHRLNVEQVNFALPELEMDNTILGRDCPKPMEPIACYPGRYRSLTGHCNNVEHADWGSANTPFDRWLIPRYFDRIAEPRRASNGKLLPSARDISLNVHHDDQMGNVSHMTTLTTFFGEFIFHDIAQTVQSTGFDGQRIRCCNVPQSDLMHPDCFPIRVNQKDRLMRQDCLEYVRSLPTIRSRCRLGPREQINQVSSFIDGSALYGSSRTDSDSLRSFNGGQLKSSQLIRDGKEMLSLSEAGFNDFDCRSKNGQRCFRSGDGRVNENLGLTIIHTLFMREHNRIARELSTINPDWSDDQLYEETRKIVGAQLQHITYNELLPYILGEELMDRFDLRVNNEGFYNDYDLKTDATVDNSVANAVFDFLMTTIPSHMERFTPCQLDSTLNTIHTFDDLKHVMDDDVRTRLSNIYKNVRDIDLFTGGLSERPLEGALVGPTFGCLLARQFRLLRRGDRFWYENNIPPSSFRIDQLAEIRKTTLSRIVCDNGNHIDFVQPQTMVTSDPYLNAFQFCSSMKIFPRIDLTKWKHDGTNHRQGINLDSIKPEMLNRAMIRARRETNDLFQMEHQQTQSNPLSKSQIMHYSFTRAKRQTISIGNRSIVLEKATNGILHQLQRGRDRESQDEIFNDITNLVRSLPQIELEEYMRRNILAQNQFNDEFLEKCDDNQLPCDHTSPFRTITGWCNNLNNPDFGKSLTIFERFLPPMYEDGVSIPRTKSFSNGRELPSPRLISFTVHDNFSTPHVRYSLATMQWGQLLDHDITLTPSYLTSNGKMLNCKACNSKQTVHPECNPISIPNNDPFFRNANKQEQCLHFVRSMNAQKTLGAREQMNQITAYVDGSSIYGSENCEADRLRTHIGGMLNVTKHPINGLKTLLPQTTEHPECKAPSGFCFLAGDNRASEQPALACLHTIFLREHNRIAERLAKLNSHWSDERLYQTTRKIISAFFQQITFREFLPRLIGNDLMNRFDLVLLNNGYYQEYDPTCSASIRNEISAAVLRLGHTLLKPSFSRLNSEYKRARKPLFLRESFFNSDMLYESNGMDEILRGIITSSVETFDSSITSEVTNHLFEEPKKSFSGMDLIALNLQRSRDHGLQPYNRYRELCNLTRARRFEDLAGEIPQKAIQNLRRVYQHVDDIELFSGGISETPLHGALVGPTFGCLLAIQFQSLRKCDRFWYETDNKFTRFSKQQLAEIRKISLSKIICTNSDNIKLIQKQAMDVHDIHLNPRIPCKSLPTLDLRPWSDVDKSCLFTQKSKQVIPLGKHKRVSPCVNCVCSLEG</sequence>
<dbReference type="PROSITE" id="PS50292">
    <property type="entry name" value="PEROXIDASE_3"/>
    <property type="match status" value="2"/>
</dbReference>
<organism evidence="4 5">
    <name type="scientific">Blomia tropicalis</name>
    <name type="common">Mite</name>
    <dbReference type="NCBI Taxonomy" id="40697"/>
    <lineage>
        <taxon>Eukaryota</taxon>
        <taxon>Metazoa</taxon>
        <taxon>Ecdysozoa</taxon>
        <taxon>Arthropoda</taxon>
        <taxon>Chelicerata</taxon>
        <taxon>Arachnida</taxon>
        <taxon>Acari</taxon>
        <taxon>Acariformes</taxon>
        <taxon>Sarcoptiformes</taxon>
        <taxon>Astigmata</taxon>
        <taxon>Glycyphagoidea</taxon>
        <taxon>Echimyopodidae</taxon>
        <taxon>Blomia</taxon>
    </lineage>
</organism>
<evidence type="ECO:0000313" key="4">
    <source>
        <dbReference type="EMBL" id="KAJ6221797.1"/>
    </source>
</evidence>
<proteinExistence type="predicted"/>
<keyword evidence="2" id="KW-0479">Metal-binding</keyword>
<evidence type="ECO:0000313" key="5">
    <source>
        <dbReference type="Proteomes" id="UP001142055"/>
    </source>
</evidence>
<dbReference type="GO" id="GO:0006979">
    <property type="term" value="P:response to oxidative stress"/>
    <property type="evidence" value="ECO:0007669"/>
    <property type="project" value="InterPro"/>
</dbReference>
<dbReference type="Gene3D" id="1.10.640.10">
    <property type="entry name" value="Haem peroxidase domain superfamily, animal type"/>
    <property type="match status" value="3"/>
</dbReference>
<dbReference type="GO" id="GO:0046872">
    <property type="term" value="F:metal ion binding"/>
    <property type="evidence" value="ECO:0007669"/>
    <property type="project" value="UniProtKB-KW"/>
</dbReference>
<keyword evidence="1" id="KW-0575">Peroxidase</keyword>
<evidence type="ECO:0000256" key="3">
    <source>
        <dbReference type="SAM" id="MobiDB-lite"/>
    </source>
</evidence>
<feature type="non-terminal residue" evidence="4">
    <location>
        <position position="1"/>
    </location>
</feature>
<dbReference type="OMA" id="WCLCAPS"/>
<dbReference type="InterPro" id="IPR010255">
    <property type="entry name" value="Haem_peroxidase_sf"/>
</dbReference>
<keyword evidence="2" id="KW-0408">Iron</keyword>
<dbReference type="InterPro" id="IPR019791">
    <property type="entry name" value="Haem_peroxidase_animal"/>
</dbReference>
<feature type="binding site" description="axial binding residue" evidence="2">
    <location>
        <position position="1129"/>
    </location>
    <ligand>
        <name>heme b</name>
        <dbReference type="ChEBI" id="CHEBI:60344"/>
    </ligand>
    <ligandPart>
        <name>Fe</name>
        <dbReference type="ChEBI" id="CHEBI:18248"/>
    </ligandPart>
</feature>
<gene>
    <name evidence="4" type="ORF">RDWZM_000342</name>
</gene>
<dbReference type="PANTHER" id="PTHR11475">
    <property type="entry name" value="OXIDASE/PEROXIDASE"/>
    <property type="match status" value="1"/>
</dbReference>
<keyword evidence="1" id="KW-0560">Oxidoreductase</keyword>
<accession>A0A9Q0M9W8</accession>
<keyword evidence="5" id="KW-1185">Reference proteome</keyword>
<feature type="region of interest" description="Disordered" evidence="3">
    <location>
        <begin position="1"/>
        <end position="31"/>
    </location>
</feature>
<dbReference type="GO" id="GO:0004601">
    <property type="term" value="F:peroxidase activity"/>
    <property type="evidence" value="ECO:0007669"/>
    <property type="project" value="UniProtKB-KW"/>
</dbReference>
<reference evidence="4" key="1">
    <citation type="submission" date="2022-12" db="EMBL/GenBank/DDBJ databases">
        <title>Genome assemblies of Blomia tropicalis.</title>
        <authorList>
            <person name="Cui Y."/>
        </authorList>
    </citation>
    <scope>NUCLEOTIDE SEQUENCE</scope>
    <source>
        <tissue evidence="4">Adult mites</tissue>
    </source>
</reference>
<dbReference type="GO" id="GO:0020037">
    <property type="term" value="F:heme binding"/>
    <property type="evidence" value="ECO:0007669"/>
    <property type="project" value="InterPro"/>
</dbReference>
<evidence type="ECO:0000256" key="2">
    <source>
        <dbReference type="PIRSR" id="PIRSR619791-2"/>
    </source>
</evidence>
<keyword evidence="2" id="KW-0349">Heme</keyword>
<dbReference type="FunFam" id="1.10.640.10:FF:000006">
    <property type="entry name" value="Double oxidase: two peroxidase domains"/>
    <property type="match status" value="1"/>
</dbReference>
<comment type="caution">
    <text evidence="4">The sequence shown here is derived from an EMBL/GenBank/DDBJ whole genome shotgun (WGS) entry which is preliminary data.</text>
</comment>
<feature type="compositionally biased region" description="Basic residues" evidence="3">
    <location>
        <begin position="9"/>
        <end position="20"/>
    </location>
</feature>
<dbReference type="Pfam" id="PF03098">
    <property type="entry name" value="An_peroxidase"/>
    <property type="match status" value="3"/>
</dbReference>
<dbReference type="Proteomes" id="UP001142055">
    <property type="component" value="Chromosome 1"/>
</dbReference>
<name>A0A9Q0M9W8_BLOTA</name>
<dbReference type="CDD" id="cd09823">
    <property type="entry name" value="peroxinectin_like"/>
    <property type="match status" value="1"/>
</dbReference>
<dbReference type="PANTHER" id="PTHR11475:SF134">
    <property type="entry name" value="LD42267P"/>
    <property type="match status" value="1"/>
</dbReference>
<evidence type="ECO:0000256" key="1">
    <source>
        <dbReference type="ARBA" id="ARBA00022559"/>
    </source>
</evidence>
<protein>
    <submittedName>
        <fullName evidence="4">Uncharacterized protein</fullName>
    </submittedName>
</protein>
<dbReference type="SUPFAM" id="SSF48113">
    <property type="entry name" value="Heme-dependent peroxidases"/>
    <property type="match status" value="2"/>
</dbReference>